<comment type="caution">
    <text evidence="3">The sequence shown here is derived from an EMBL/GenBank/DDBJ whole genome shotgun (WGS) entry which is preliminary data.</text>
</comment>
<proteinExistence type="inferred from homology"/>
<reference evidence="4" key="1">
    <citation type="submission" date="2024-07" db="EMBL/GenBank/DDBJ databases">
        <title>Two chromosome-level genome assemblies of Korean endemic species Abeliophyllum distichum and Forsythia ovata (Oleaceae).</title>
        <authorList>
            <person name="Jang H."/>
        </authorList>
    </citation>
    <scope>NUCLEOTIDE SEQUENCE [LARGE SCALE GENOMIC DNA]</scope>
</reference>
<name>A0ABD1PWE7_9LAMI</name>
<evidence type="ECO:0000313" key="4">
    <source>
        <dbReference type="Proteomes" id="UP001604277"/>
    </source>
</evidence>
<protein>
    <submittedName>
        <fullName evidence="3">SKU5 similar 18</fullName>
    </submittedName>
</protein>
<evidence type="ECO:0000313" key="3">
    <source>
        <dbReference type="EMBL" id="KAL2468237.1"/>
    </source>
</evidence>
<dbReference type="EMBL" id="JBFOLJ010000017">
    <property type="protein sequence ID" value="KAL2468237.1"/>
    <property type="molecule type" value="Genomic_DNA"/>
</dbReference>
<organism evidence="3 4">
    <name type="scientific">Forsythia ovata</name>
    <dbReference type="NCBI Taxonomy" id="205694"/>
    <lineage>
        <taxon>Eukaryota</taxon>
        <taxon>Viridiplantae</taxon>
        <taxon>Streptophyta</taxon>
        <taxon>Embryophyta</taxon>
        <taxon>Tracheophyta</taxon>
        <taxon>Spermatophyta</taxon>
        <taxon>Magnoliopsida</taxon>
        <taxon>eudicotyledons</taxon>
        <taxon>Gunneridae</taxon>
        <taxon>Pentapetalae</taxon>
        <taxon>asterids</taxon>
        <taxon>lamiids</taxon>
        <taxon>Lamiales</taxon>
        <taxon>Oleaceae</taxon>
        <taxon>Forsythieae</taxon>
        <taxon>Forsythia</taxon>
    </lineage>
</organism>
<dbReference type="AlphaFoldDB" id="A0ABD1PWE7"/>
<dbReference type="Proteomes" id="UP001604277">
    <property type="component" value="Unassembled WGS sequence"/>
</dbReference>
<gene>
    <name evidence="3" type="ORF">Fot_51762</name>
</gene>
<dbReference type="SUPFAM" id="SSF49503">
    <property type="entry name" value="Cupredoxins"/>
    <property type="match status" value="1"/>
</dbReference>
<comment type="similarity">
    <text evidence="1">Belongs to the multicopper oxidase family.</text>
</comment>
<dbReference type="Gene3D" id="2.60.40.420">
    <property type="entry name" value="Cupredoxins - blue copper proteins"/>
    <property type="match status" value="1"/>
</dbReference>
<dbReference type="InterPro" id="IPR008972">
    <property type="entry name" value="Cupredoxin"/>
</dbReference>
<dbReference type="Pfam" id="PF07731">
    <property type="entry name" value="Cu-oxidase_2"/>
    <property type="match status" value="1"/>
</dbReference>
<dbReference type="InterPro" id="IPR011706">
    <property type="entry name" value="Cu-oxidase_C"/>
</dbReference>
<sequence length="190" mass="21715">MLVLENNVALIDGKYRYTLNGVSFVHPDKLADYFQLPKVFKPGIIPDALFDCPPGLGTRLWILNAMIMPTLCSKTISFPYKHGILMATTFSLLAWNTDMEREEDGHIQHRDAIYRSTVQVYPLSWTAILIKLDNQGMWNLRSQDAEKRHLGQELYIRVKGVEKDPSKISPRDEAPIPKNIIKCGRGVQIY</sequence>
<accession>A0ABD1PWE7</accession>
<keyword evidence="4" id="KW-1185">Reference proteome</keyword>
<evidence type="ECO:0000259" key="2">
    <source>
        <dbReference type="Pfam" id="PF07731"/>
    </source>
</evidence>
<feature type="domain" description="Plastocyanin-like" evidence="2">
    <location>
        <begin position="89"/>
        <end position="159"/>
    </location>
</feature>
<evidence type="ECO:0000256" key="1">
    <source>
        <dbReference type="ARBA" id="ARBA00010609"/>
    </source>
</evidence>